<evidence type="ECO:0000256" key="1">
    <source>
        <dbReference type="SAM" id="MobiDB-lite"/>
    </source>
</evidence>
<dbReference type="PANTHER" id="PTHR47481:SF10">
    <property type="entry name" value="COPIA-LIKE POLYPROTEIN_RETROTRANSPOSON"/>
    <property type="match status" value="1"/>
</dbReference>
<evidence type="ECO:0000259" key="2">
    <source>
        <dbReference type="Pfam" id="PF07727"/>
    </source>
</evidence>
<dbReference type="EMBL" id="VEPZ02001014">
    <property type="protein sequence ID" value="KAE8701742.1"/>
    <property type="molecule type" value="Genomic_DNA"/>
</dbReference>
<organism evidence="3 4">
    <name type="scientific">Hibiscus syriacus</name>
    <name type="common">Rose of Sharon</name>
    <dbReference type="NCBI Taxonomy" id="106335"/>
    <lineage>
        <taxon>Eukaryota</taxon>
        <taxon>Viridiplantae</taxon>
        <taxon>Streptophyta</taxon>
        <taxon>Embryophyta</taxon>
        <taxon>Tracheophyta</taxon>
        <taxon>Spermatophyta</taxon>
        <taxon>Magnoliopsida</taxon>
        <taxon>eudicotyledons</taxon>
        <taxon>Gunneridae</taxon>
        <taxon>Pentapetalae</taxon>
        <taxon>rosids</taxon>
        <taxon>malvids</taxon>
        <taxon>Malvales</taxon>
        <taxon>Malvaceae</taxon>
        <taxon>Malvoideae</taxon>
        <taxon>Hibiscus</taxon>
    </lineage>
</organism>
<comment type="caution">
    <text evidence="3">The sequence shown here is derived from an EMBL/GenBank/DDBJ whole genome shotgun (WGS) entry which is preliminary data.</text>
</comment>
<gene>
    <name evidence="3" type="ORF">F3Y22_tig00110505pilonHSYRG00030</name>
</gene>
<protein>
    <recommendedName>
        <fullName evidence="2">Reverse transcriptase Ty1/copia-type domain-containing protein</fullName>
    </recommendedName>
</protein>
<dbReference type="Pfam" id="PF08284">
    <property type="entry name" value="RVP_2"/>
    <property type="match status" value="1"/>
</dbReference>
<feature type="domain" description="Reverse transcriptase Ty1/copia-type" evidence="2">
    <location>
        <begin position="1346"/>
        <end position="1417"/>
    </location>
</feature>
<evidence type="ECO:0000313" key="4">
    <source>
        <dbReference type="Proteomes" id="UP000436088"/>
    </source>
</evidence>
<dbReference type="Proteomes" id="UP000436088">
    <property type="component" value="Unassembled WGS sequence"/>
</dbReference>
<evidence type="ECO:0000313" key="3">
    <source>
        <dbReference type="EMBL" id="KAE8701742.1"/>
    </source>
</evidence>
<keyword evidence="4" id="KW-1185">Reference proteome</keyword>
<dbReference type="Pfam" id="PF07727">
    <property type="entry name" value="RVT_2"/>
    <property type="match status" value="1"/>
</dbReference>
<dbReference type="InterPro" id="IPR021109">
    <property type="entry name" value="Peptidase_aspartic_dom_sf"/>
</dbReference>
<sequence length="1495" mass="166689">MVNLTIDPIHDSEDVSPNAYSLSSGTSQGILGIQHIPKHDTVKVTESIYLLWKYQIALIIDGYGLLKFISAGSIVPDEFVTNASGQLEENPGFAAYQYLAKVKSICDLLNAAGSVVTEQEHVSVVLAGLSMEFESIITIASHEALSLDVLTELFLECEAQQKVFLSEGYTSRGQTNSYRGRGRHQGSNWPKCQLCGRFRHIVQNTIIAGRQPYAHTVTSMPPHSTFVPTPFYFPSPYAPVYFSFRPDASRLSHTASHSLLAPGLAAYISTVPTPSGFNSPASTDSLWYPDTGATHHVINDLSIFQSGTIYTGDSSLLIGNSDGISITHFTRDNGVFMEFHPSECLEKDARTQVILLRGRLTDDGLYQLLPCGVQGPPCLVNNVSKSPVSLELWHQRLVHPSLDIVQRVLKSCNFVFNKTEALNVYSAYPVCSTDGFLYYVSFNDVFSQFTWIYLLKQKSEVAQCFLEFAKLVEMFPYGVCKFSSDSSSSNGFSTGVLHLFPIVEEPVCRYGPSTGTEEHVLSCTSCNVSIYELLTGPPALDENFHACEESSHESVPETTVCPPPSQVIHNTHPMVTRAKDGIRKPRVLHVEYFYEEPRPLKKLLRFLFGRKLYKEEFAALIANNTWSLVPLLKDHVPIMDILIWHCGAILRGTSVQFYVALWCIYTSYGDSIVHNLTVLIYLSSRSESGEDMLAESSNSPALARQGEGQASQGVPVQDQDTFFRTLDAILTRLQPPSLPTQGMNVVKELRGLGGPEFKGELEEGPVAANLWLNDLKIMLDGLHYSEVEKLDGAVSLLRGQARIWWTNVTMRMSNAEHFIRDCPLMIGEPAPSERVGSASQRERGRGREENQSESSTQPEVQSIARVYNLKTSEDRDDPDIIVVKELRIPLEGTSNEIIVTNPLGHNARVNKVCKGCPIKIQGIEFPANLMELPFDEFEVILGMDWLFRYYGDIEIEFQIEVMPGTSPIAMAPYRMSPKITRVKESIARVVREGIYSTKCVTLGSSGVIHGIRVDPQKVKTIMDWEVPKNVSEVRSFIELAETSVLVQPESGKNFVVYSDASHNRLGCVLMHEGKVVAYASRKANVVADALSRKTFAALRAMDARLSLTGDGDLCAELKVKTVWLERIRELQSKDKRCLKRIDQVKSKEIKDFEVKSDGNLYYKGRIVIPDYEELKKDLLTGSLQSIDDAPRMDEIPIVQEFPNVFPTELPGLPLDREIEFQIEIDLRSGYHQLKIQKKDIPKTAFRMRYDGIRVDPQKVKTIMDWEVPKNVSEVRSFIELVGIIKDLKANVVAVALSRKTFAALRAMDARYGLRVLHINCKWNFSLVVKPVMVRVILTLSLTRAGDGLVCKLHKVIYGLKQAPRAWFEGLREYMVSERSVLSKSDSSLFVRKSASVVYMLVHVDDIILTGSDASEMQTGGLTLMIGVPHLAIASSLVEILFLGVHAELFVVPHGKTTCGVTILVVDVLTKPLSSPSFLKHRHKLLVTQLSRGLQG</sequence>
<name>A0A6A3AFZ9_HIBSY</name>
<reference evidence="3" key="1">
    <citation type="submission" date="2019-09" db="EMBL/GenBank/DDBJ databases">
        <title>Draft genome information of white flower Hibiscus syriacus.</title>
        <authorList>
            <person name="Kim Y.-M."/>
        </authorList>
    </citation>
    <scope>NUCLEOTIDE SEQUENCE [LARGE SCALE GENOMIC DNA]</scope>
    <source>
        <strain evidence="3">YM2019G1</strain>
    </source>
</reference>
<feature type="compositionally biased region" description="Basic and acidic residues" evidence="1">
    <location>
        <begin position="840"/>
        <end position="850"/>
    </location>
</feature>
<feature type="region of interest" description="Disordered" evidence="1">
    <location>
        <begin position="829"/>
        <end position="860"/>
    </location>
</feature>
<dbReference type="SUPFAM" id="SSF56672">
    <property type="entry name" value="DNA/RNA polymerases"/>
    <property type="match status" value="2"/>
</dbReference>
<dbReference type="PANTHER" id="PTHR47481">
    <property type="match status" value="1"/>
</dbReference>
<dbReference type="InterPro" id="IPR043502">
    <property type="entry name" value="DNA/RNA_pol_sf"/>
</dbReference>
<dbReference type="InterPro" id="IPR013103">
    <property type="entry name" value="RVT_2"/>
</dbReference>
<dbReference type="CDD" id="cd00303">
    <property type="entry name" value="retropepsin_like"/>
    <property type="match status" value="1"/>
</dbReference>
<dbReference type="Gene3D" id="2.40.70.10">
    <property type="entry name" value="Acid Proteases"/>
    <property type="match status" value="1"/>
</dbReference>
<feature type="region of interest" description="Disordered" evidence="1">
    <location>
        <begin position="691"/>
        <end position="713"/>
    </location>
</feature>
<proteinExistence type="predicted"/>
<accession>A0A6A3AFZ9</accession>